<dbReference type="FunFam" id="3.20.20.100:FF:000015">
    <property type="entry name" value="Oxidoreductase, aldo/keto reductase family"/>
    <property type="match status" value="1"/>
</dbReference>
<proteinExistence type="inferred from homology"/>
<organism evidence="8 9">
    <name type="scientific">Christiangramia sediminis</name>
    <dbReference type="NCBI Taxonomy" id="2881336"/>
    <lineage>
        <taxon>Bacteria</taxon>
        <taxon>Pseudomonadati</taxon>
        <taxon>Bacteroidota</taxon>
        <taxon>Flavobacteriia</taxon>
        <taxon>Flavobacteriales</taxon>
        <taxon>Flavobacteriaceae</taxon>
        <taxon>Christiangramia</taxon>
    </lineage>
</organism>
<evidence type="ECO:0000313" key="8">
    <source>
        <dbReference type="EMBL" id="MCB7479807.1"/>
    </source>
</evidence>
<dbReference type="RefSeq" id="WP_229337188.1">
    <property type="nucleotide sequence ID" value="NZ_JAJBZG010000001.1"/>
</dbReference>
<sequence length="281" mass="32204">MKITDLKGTTRLSNGVEMPYLGLGVYKAEDGEEVINSIHYALDAGYRLIDTAAFYKNEEGVGEAIKKLNIDREDIFVTSKLWIDDQGPDKTRKALEDSLDKLGLEYLDLYLIHWPVPGKYLESWKVMQDLYAEGKIKAIGVSNCLQHHLESIKKLGGVQPMLLQNEFHPRLIQQELLDYCTQNEIQYQAWSPLMRGEILDNTKVKAIAEKYQKSVAQIILRWDLQKGVASIPKSVHKSRIIENAEIFDFALTTEDLVEIDSLENETRTGAHPDHFMEYFQK</sequence>
<dbReference type="InterPro" id="IPR036812">
    <property type="entry name" value="NAD(P)_OxRdtase_dom_sf"/>
</dbReference>
<evidence type="ECO:0000256" key="4">
    <source>
        <dbReference type="PIRSR" id="PIRSR000097-1"/>
    </source>
</evidence>
<dbReference type="PANTHER" id="PTHR43827:SF3">
    <property type="entry name" value="NADP-DEPENDENT OXIDOREDUCTASE DOMAIN-CONTAINING PROTEIN"/>
    <property type="match status" value="1"/>
</dbReference>
<evidence type="ECO:0000256" key="5">
    <source>
        <dbReference type="PIRSR" id="PIRSR000097-2"/>
    </source>
</evidence>
<feature type="binding site" evidence="5">
    <location>
        <position position="113"/>
    </location>
    <ligand>
        <name>substrate</name>
    </ligand>
</feature>
<comment type="similarity">
    <text evidence="1">Belongs to the aldo/keto reductase family.</text>
</comment>
<dbReference type="PROSITE" id="PS00798">
    <property type="entry name" value="ALDOKETO_REDUCTASE_1"/>
    <property type="match status" value="1"/>
</dbReference>
<dbReference type="Pfam" id="PF00248">
    <property type="entry name" value="Aldo_ket_red"/>
    <property type="match status" value="1"/>
</dbReference>
<gene>
    <name evidence="8" type="ORF">LGQ90_00905</name>
</gene>
<evidence type="ECO:0000259" key="7">
    <source>
        <dbReference type="Pfam" id="PF00248"/>
    </source>
</evidence>
<dbReference type="AlphaFoldDB" id="A0A9X1LG96"/>
<dbReference type="Proteomes" id="UP001139414">
    <property type="component" value="Unassembled WGS sequence"/>
</dbReference>
<evidence type="ECO:0000256" key="2">
    <source>
        <dbReference type="ARBA" id="ARBA00022857"/>
    </source>
</evidence>
<dbReference type="InterPro" id="IPR020471">
    <property type="entry name" value="AKR"/>
</dbReference>
<dbReference type="PRINTS" id="PR00069">
    <property type="entry name" value="ALDKETRDTASE"/>
</dbReference>
<dbReference type="Gene3D" id="3.20.20.100">
    <property type="entry name" value="NADP-dependent oxidoreductase domain"/>
    <property type="match status" value="1"/>
</dbReference>
<evidence type="ECO:0000256" key="3">
    <source>
        <dbReference type="ARBA" id="ARBA00023002"/>
    </source>
</evidence>
<protein>
    <submittedName>
        <fullName evidence="8">Aldo/keto reductase</fullName>
    </submittedName>
</protein>
<keyword evidence="9" id="KW-1185">Reference proteome</keyword>
<dbReference type="GO" id="GO:0016616">
    <property type="term" value="F:oxidoreductase activity, acting on the CH-OH group of donors, NAD or NADP as acceptor"/>
    <property type="evidence" value="ECO:0007669"/>
    <property type="project" value="UniProtKB-ARBA"/>
</dbReference>
<dbReference type="EMBL" id="JAJBZG010000001">
    <property type="protein sequence ID" value="MCB7479807.1"/>
    <property type="molecule type" value="Genomic_DNA"/>
</dbReference>
<accession>A0A9X1LG96</accession>
<name>A0A9X1LG96_9FLAO</name>
<evidence type="ECO:0000256" key="6">
    <source>
        <dbReference type="PIRSR" id="PIRSR000097-3"/>
    </source>
</evidence>
<dbReference type="PANTHER" id="PTHR43827">
    <property type="entry name" value="2,5-DIKETO-D-GLUCONIC ACID REDUCTASE"/>
    <property type="match status" value="1"/>
</dbReference>
<keyword evidence="2" id="KW-0521">NADP</keyword>
<evidence type="ECO:0000256" key="1">
    <source>
        <dbReference type="ARBA" id="ARBA00007905"/>
    </source>
</evidence>
<keyword evidence="3" id="KW-0560">Oxidoreductase</keyword>
<dbReference type="SUPFAM" id="SSF51430">
    <property type="entry name" value="NAD(P)-linked oxidoreductase"/>
    <property type="match status" value="1"/>
</dbReference>
<dbReference type="InterPro" id="IPR018170">
    <property type="entry name" value="Aldo/ket_reductase_CS"/>
</dbReference>
<evidence type="ECO:0000313" key="9">
    <source>
        <dbReference type="Proteomes" id="UP001139414"/>
    </source>
</evidence>
<dbReference type="PIRSF" id="PIRSF000097">
    <property type="entry name" value="AKR"/>
    <property type="match status" value="1"/>
</dbReference>
<feature type="active site" description="Proton donor" evidence="4">
    <location>
        <position position="55"/>
    </location>
</feature>
<reference evidence="8" key="1">
    <citation type="submission" date="2021-10" db="EMBL/GenBank/DDBJ databases">
        <title>Gramella sp. ASW11-100T, isolated from marine sediment.</title>
        <authorList>
            <person name="Xia C."/>
        </authorList>
    </citation>
    <scope>NUCLEOTIDE SEQUENCE</scope>
    <source>
        <strain evidence="8">ASW11-100</strain>
    </source>
</reference>
<comment type="caution">
    <text evidence="8">The sequence shown here is derived from an EMBL/GenBank/DDBJ whole genome shotgun (WGS) entry which is preliminary data.</text>
</comment>
<feature type="domain" description="NADP-dependent oxidoreductase" evidence="7">
    <location>
        <begin position="23"/>
        <end position="263"/>
    </location>
</feature>
<dbReference type="PROSITE" id="PS00063">
    <property type="entry name" value="ALDOKETO_REDUCTASE_3"/>
    <property type="match status" value="1"/>
</dbReference>
<feature type="site" description="Lowers pKa of active site Tyr" evidence="6">
    <location>
        <position position="80"/>
    </location>
</feature>
<dbReference type="InterPro" id="IPR023210">
    <property type="entry name" value="NADP_OxRdtase_dom"/>
</dbReference>